<protein>
    <recommendedName>
        <fullName evidence="3">DUF11 domain-containing protein</fullName>
    </recommendedName>
</protein>
<dbReference type="STRING" id="1432656.X802_06450"/>
<dbReference type="EMBL" id="CP007140">
    <property type="protein sequence ID" value="AJC71838.1"/>
    <property type="molecule type" value="Genomic_DNA"/>
</dbReference>
<evidence type="ECO:0008006" key="3">
    <source>
        <dbReference type="Google" id="ProtNLM"/>
    </source>
</evidence>
<gene>
    <name evidence="1" type="ORF">X802_06450</name>
</gene>
<dbReference type="GeneID" id="56086501"/>
<evidence type="ECO:0000313" key="2">
    <source>
        <dbReference type="Proteomes" id="UP000062043"/>
    </source>
</evidence>
<organism evidence="1 2">
    <name type="scientific">Thermococcus guaymasensis DSM 11113</name>
    <dbReference type="NCBI Taxonomy" id="1432656"/>
    <lineage>
        <taxon>Archaea</taxon>
        <taxon>Methanobacteriati</taxon>
        <taxon>Methanobacteriota</taxon>
        <taxon>Thermococci</taxon>
        <taxon>Thermococcales</taxon>
        <taxon>Thermococcaceae</taxon>
        <taxon>Thermococcus</taxon>
    </lineage>
</organism>
<evidence type="ECO:0000313" key="1">
    <source>
        <dbReference type="EMBL" id="AJC71838.1"/>
    </source>
</evidence>
<sequence length="457" mass="49256">MRTLFFLTAFILGALLIIGSSGNFRTYTSERAAWINVVSGEDSYIAYRCIENPLIIDAGSSVEFVAVTVENKMNVPISVHITADFSNLPLGAVGSVEDTVKTLDPGEIAQFRGNIESAPSASGGPYEVPVTVYAEWDGGDAKIEACSINVMFSGGPTIEKELICGNTEVPTHTYQEWRFRIKVTNPGIARNLTIKDVVRGEFGIDSIAPSTGNYTVIQHGASHHIIWDVELDADETAYMDVTIHTKLNPAGKQEFTSCGDYSLNDGAEIVGYNITSNSITVHAICEGNDCSLDVTNTKVSGPNPLKANIPADYHTRISVENTGGAKTVVMKQYVGKHFTLTDYSPSKGSVTVEPVLTGGTMVTWTLHLSPGETADLDLYEHTSGIHVCGHLPRIVLLTSKIYVEDCGCTANPILVVVKKRCGCHSEVPDMGIDEYVSDNMESCDAQPEGTCPWMDGG</sequence>
<proteinExistence type="predicted"/>
<reference evidence="1 2" key="1">
    <citation type="submission" date="2014-01" db="EMBL/GenBank/DDBJ databases">
        <title>Genome sequencing of Thermococcus guaymasensis.</title>
        <authorList>
            <person name="Zhang X."/>
            <person name="Alvare G."/>
            <person name="Fristensky B."/>
            <person name="Chen L."/>
            <person name="Suen T."/>
            <person name="Chen Q."/>
            <person name="Ma K."/>
        </authorList>
    </citation>
    <scope>NUCLEOTIDE SEQUENCE [LARGE SCALE GENOMIC DNA]</scope>
    <source>
        <strain evidence="1 2">DSM 11113</strain>
    </source>
</reference>
<dbReference type="Proteomes" id="UP000062043">
    <property type="component" value="Chromosome"/>
</dbReference>
<dbReference type="PATRIC" id="fig|1432656.3.peg.1251"/>
<dbReference type="OrthoDB" id="86285at2157"/>
<name>A0A0X1KKP9_9EURY</name>
<dbReference type="RefSeq" id="WP_062371940.1">
    <property type="nucleotide sequence ID" value="NZ_CP007140.1"/>
</dbReference>
<keyword evidence="2" id="KW-1185">Reference proteome</keyword>
<accession>A0A0X1KKP9</accession>
<dbReference type="KEGG" id="tgy:X802_06450"/>
<dbReference type="AlphaFoldDB" id="A0A0X1KKP9"/>